<keyword evidence="1" id="KW-0732">Signal</keyword>
<keyword evidence="3" id="KW-1185">Reference proteome</keyword>
<gene>
    <name evidence="2" type="ORF">H4F90_08535</name>
</gene>
<dbReference type="RefSeq" id="WP_182663527.1">
    <property type="nucleotide sequence ID" value="NZ_JACIVI010000002.1"/>
</dbReference>
<feature type="signal peptide" evidence="1">
    <location>
        <begin position="1"/>
        <end position="21"/>
    </location>
</feature>
<dbReference type="InterPro" id="IPR052517">
    <property type="entry name" value="GlcG_carb_metab_protein"/>
</dbReference>
<dbReference type="AlphaFoldDB" id="A0A839HIB4"/>
<dbReference type="InterPro" id="IPR038084">
    <property type="entry name" value="PduO/GlcC-like_sf"/>
</dbReference>
<evidence type="ECO:0000313" key="2">
    <source>
        <dbReference type="EMBL" id="MBB1162025.1"/>
    </source>
</evidence>
<protein>
    <submittedName>
        <fullName evidence="2">Heme-binding protein</fullName>
    </submittedName>
</protein>
<evidence type="ECO:0000256" key="1">
    <source>
        <dbReference type="SAM" id="SignalP"/>
    </source>
</evidence>
<name>A0A839HIB4_9BURK</name>
<dbReference type="Gene3D" id="3.30.450.150">
    <property type="entry name" value="Haem-degrading domain"/>
    <property type="match status" value="1"/>
</dbReference>
<dbReference type="Proteomes" id="UP000586093">
    <property type="component" value="Unassembled WGS sequence"/>
</dbReference>
<comment type="caution">
    <text evidence="2">The sequence shown here is derived from an EMBL/GenBank/DDBJ whole genome shotgun (WGS) entry which is preliminary data.</text>
</comment>
<dbReference type="EMBL" id="JACIVI010000002">
    <property type="protein sequence ID" value="MBB1162025.1"/>
    <property type="molecule type" value="Genomic_DNA"/>
</dbReference>
<feature type="chain" id="PRO_5033063314" evidence="1">
    <location>
        <begin position="22"/>
        <end position="171"/>
    </location>
</feature>
<sequence length="171" mass="17685">MPPIRPLLRALALALPLGTEAAAPPPAALPRQPVLNLEVARTMVQACVRLAEQQGWRMNVAVADAGAGLLSFERMDRAFLGSVEVALDKARFSARFPFSTRFAGELAHGAGGQAPKVPGLQDIPGAITFAGGLPVTVEGVQVGGIGVSGGTPDEDERCAQAGLDAVQARLR</sequence>
<reference evidence="2 3" key="1">
    <citation type="submission" date="2020-08" db="EMBL/GenBank/DDBJ databases">
        <title>Aquariorum lacteus gen. nov., sp. nov., a new member of the family Comamonadaceae, isolated from freshwater aquarium.</title>
        <authorList>
            <person name="Chun S.-J."/>
        </authorList>
    </citation>
    <scope>NUCLEOTIDE SEQUENCE [LARGE SCALE GENOMIC DNA]</scope>
    <source>
        <strain evidence="2 3">SJAQ100</strain>
    </source>
</reference>
<accession>A0A839HIB4</accession>
<dbReference type="PANTHER" id="PTHR34309">
    <property type="entry name" value="SLR1406 PROTEIN"/>
    <property type="match status" value="1"/>
</dbReference>
<evidence type="ECO:0000313" key="3">
    <source>
        <dbReference type="Proteomes" id="UP000586093"/>
    </source>
</evidence>
<dbReference type="InterPro" id="IPR005624">
    <property type="entry name" value="PduO/GlcC-like"/>
</dbReference>
<dbReference type="SUPFAM" id="SSF143744">
    <property type="entry name" value="GlcG-like"/>
    <property type="match status" value="1"/>
</dbReference>
<organism evidence="2 3">
    <name type="scientific">Aquariibacter albus</name>
    <dbReference type="NCBI Taxonomy" id="2759899"/>
    <lineage>
        <taxon>Bacteria</taxon>
        <taxon>Pseudomonadati</taxon>
        <taxon>Pseudomonadota</taxon>
        <taxon>Betaproteobacteria</taxon>
        <taxon>Burkholderiales</taxon>
        <taxon>Sphaerotilaceae</taxon>
        <taxon>Aquariibacter</taxon>
    </lineage>
</organism>
<dbReference type="Pfam" id="PF03928">
    <property type="entry name" value="HbpS-like"/>
    <property type="match status" value="1"/>
</dbReference>
<dbReference type="PANTHER" id="PTHR34309:SF1">
    <property type="entry name" value="PROTEIN GLCG"/>
    <property type="match status" value="1"/>
</dbReference>
<proteinExistence type="predicted"/>